<gene>
    <name evidence="1" type="ORF">METZ01_LOCUS279262</name>
</gene>
<dbReference type="InterPro" id="IPR038537">
    <property type="entry name" value="TatT_sf"/>
</dbReference>
<name>A0A382KPD9_9ZZZZ</name>
<dbReference type="PROSITE" id="PS51257">
    <property type="entry name" value="PROKAR_LIPOPROTEIN"/>
    <property type="match status" value="1"/>
</dbReference>
<accession>A0A382KPD9</accession>
<proteinExistence type="predicted"/>
<organism evidence="1">
    <name type="scientific">marine metagenome</name>
    <dbReference type="NCBI Taxonomy" id="408172"/>
    <lineage>
        <taxon>unclassified sequences</taxon>
        <taxon>metagenomes</taxon>
        <taxon>ecological metagenomes</taxon>
    </lineage>
</organism>
<protein>
    <recommendedName>
        <fullName evidence="2">Lipoprotein</fullName>
    </recommendedName>
</protein>
<evidence type="ECO:0000313" key="1">
    <source>
        <dbReference type="EMBL" id="SVC26408.1"/>
    </source>
</evidence>
<dbReference type="AlphaFoldDB" id="A0A382KPD9"/>
<dbReference type="InterPro" id="IPR031823">
    <property type="entry name" value="TatT"/>
</dbReference>
<sequence length="289" mass="32868">MKKYSVIILASLFIITTGCITKTDPFNLYLSKQKNIQFLVDQGRSHWEKRVNTKDAEMAKLFLSKANVLNPDNGEVASLYARACHFLGYYIEPNEIRSDSLFLEGMETAWEFIISTDAYQEGVALSDGDSTAKLIAGIENMSLEMVPLLYWWISNFSKYLITKPVMVRLQSRDLIETSLHRILALQPDFFYHGANRIFGGIYARLPGLDLSYSVNNFDKAILGSPNFMGTYVMRAEYLHTKSGNREEFIKDLQMVLNANPTVLPNVSPENLFEQEKAKVLLAKESSLFE</sequence>
<evidence type="ECO:0008006" key="2">
    <source>
        <dbReference type="Google" id="ProtNLM"/>
    </source>
</evidence>
<dbReference type="Gene3D" id="1.25.40.920">
    <property type="entry name" value="TRAP transporter T-component"/>
    <property type="match status" value="1"/>
</dbReference>
<dbReference type="EMBL" id="UINC01082022">
    <property type="protein sequence ID" value="SVC26408.1"/>
    <property type="molecule type" value="Genomic_DNA"/>
</dbReference>
<reference evidence="1" key="1">
    <citation type="submission" date="2018-05" db="EMBL/GenBank/DDBJ databases">
        <authorList>
            <person name="Lanie J.A."/>
            <person name="Ng W.-L."/>
            <person name="Kazmierczak K.M."/>
            <person name="Andrzejewski T.M."/>
            <person name="Davidsen T.M."/>
            <person name="Wayne K.J."/>
            <person name="Tettelin H."/>
            <person name="Glass J.I."/>
            <person name="Rusch D."/>
            <person name="Podicherti R."/>
            <person name="Tsui H.-C.T."/>
            <person name="Winkler M.E."/>
        </authorList>
    </citation>
    <scope>NUCLEOTIDE SEQUENCE</scope>
</reference>
<dbReference type="Pfam" id="PF16811">
    <property type="entry name" value="TAtT"/>
    <property type="match status" value="1"/>
</dbReference>